<proteinExistence type="predicted"/>
<dbReference type="EMBL" id="JACRKR010000130">
    <property type="protein sequence ID" value="MBI5078903.1"/>
    <property type="molecule type" value="Genomic_DNA"/>
</dbReference>
<dbReference type="Pfam" id="PF13711">
    <property type="entry name" value="DUF4160"/>
    <property type="match status" value="1"/>
</dbReference>
<reference evidence="1" key="1">
    <citation type="submission" date="2020-07" db="EMBL/GenBank/DDBJ databases">
        <title>Huge and variable diversity of episymbiotic CPR bacteria and DPANN archaea in groundwater ecosystems.</title>
        <authorList>
            <person name="He C.Y."/>
            <person name="Keren R."/>
            <person name="Whittaker M."/>
            <person name="Farag I.F."/>
            <person name="Doudna J."/>
            <person name="Cate J.H.D."/>
            <person name="Banfield J.F."/>
        </authorList>
    </citation>
    <scope>NUCLEOTIDE SEQUENCE</scope>
    <source>
        <strain evidence="1">NC_groundwater_1860_Pr3_B-0.1um_51_7</strain>
    </source>
</reference>
<gene>
    <name evidence="1" type="ORF">HZB08_02655</name>
</gene>
<feature type="non-terminal residue" evidence="1">
    <location>
        <position position="67"/>
    </location>
</feature>
<sequence>MPTVFIVDGYRFFFFSNEGNEPKHVHVEKAEKHAKFWLNPIMLVVNHKFNSSELKKIEEIIEERKKE</sequence>
<name>A0A9D6YW32_UNCSA</name>
<dbReference type="InterPro" id="IPR025427">
    <property type="entry name" value="DUF4160"/>
</dbReference>
<evidence type="ECO:0000313" key="1">
    <source>
        <dbReference type="EMBL" id="MBI5078903.1"/>
    </source>
</evidence>
<organism evidence="1 2">
    <name type="scientific">Candidatus Saganbacteria bacterium</name>
    <dbReference type="NCBI Taxonomy" id="2575572"/>
    <lineage>
        <taxon>Bacteria</taxon>
        <taxon>Bacillati</taxon>
        <taxon>Saganbacteria</taxon>
    </lineage>
</organism>
<evidence type="ECO:0000313" key="2">
    <source>
        <dbReference type="Proteomes" id="UP000808761"/>
    </source>
</evidence>
<comment type="caution">
    <text evidence="1">The sequence shown here is derived from an EMBL/GenBank/DDBJ whole genome shotgun (WGS) entry which is preliminary data.</text>
</comment>
<dbReference type="AlphaFoldDB" id="A0A9D6YW32"/>
<protein>
    <submittedName>
        <fullName evidence="1">DUF4160 domain-containing protein</fullName>
    </submittedName>
</protein>
<accession>A0A9D6YW32</accession>
<dbReference type="Proteomes" id="UP000808761">
    <property type="component" value="Unassembled WGS sequence"/>
</dbReference>